<dbReference type="AlphaFoldDB" id="A0A2A5S6X7"/>
<keyword evidence="5" id="KW-1185">Reference proteome</keyword>
<evidence type="ECO:0000256" key="1">
    <source>
        <dbReference type="SAM" id="MobiDB-lite"/>
    </source>
</evidence>
<sequence length="95" mass="10375">MKTKTLLLTLSAATLLATGGLAAKAAEPSEGTWNYGYNFSSAYSNYHHGSKTHSATVKNNNTGRDDSDTQDAGVWAKALVGRNITEKCSFYYNYW</sequence>
<evidence type="ECO:0000313" key="4">
    <source>
        <dbReference type="EMBL" id="QIW58044.1"/>
    </source>
</evidence>
<feature type="compositionally biased region" description="Polar residues" evidence="1">
    <location>
        <begin position="52"/>
        <end position="62"/>
    </location>
</feature>
<proteinExistence type="predicted"/>
<dbReference type="OrthoDB" id="2237454at2"/>
<dbReference type="STRING" id="1348633.GCA_001591765_01934"/>
<feature type="chain" id="PRO_5015077969" evidence="2">
    <location>
        <begin position="26"/>
        <end position="95"/>
    </location>
</feature>
<feature type="signal peptide" evidence="2">
    <location>
        <begin position="1"/>
        <end position="25"/>
    </location>
</feature>
<dbReference type="KEGG" id="lrn:CMV25_08610"/>
<dbReference type="RefSeq" id="WP_061775386.1">
    <property type="nucleotide sequence ID" value="NZ_BAAAXH010000010.1"/>
</dbReference>
<evidence type="ECO:0000313" key="3">
    <source>
        <dbReference type="EMBL" id="QIW53455.1"/>
    </source>
</evidence>
<evidence type="ECO:0000313" key="5">
    <source>
        <dbReference type="Proteomes" id="UP000501558"/>
    </source>
</evidence>
<evidence type="ECO:0000313" key="6">
    <source>
        <dbReference type="Proteomes" id="UP000501945"/>
    </source>
</evidence>
<dbReference type="Pfam" id="PF09683">
    <property type="entry name" value="Lactococcin_972"/>
    <property type="match status" value="1"/>
</dbReference>
<dbReference type="EMBL" id="CP047616">
    <property type="protein sequence ID" value="QIW53455.1"/>
    <property type="molecule type" value="Genomic_DNA"/>
</dbReference>
<accession>A0A2A5S6X7</accession>
<evidence type="ECO:0000256" key="2">
    <source>
        <dbReference type="SAM" id="SignalP"/>
    </source>
</evidence>
<dbReference type="Proteomes" id="UP000501558">
    <property type="component" value="Chromosome"/>
</dbReference>
<feature type="region of interest" description="Disordered" evidence="1">
    <location>
        <begin position="49"/>
        <end position="69"/>
    </location>
</feature>
<reference evidence="5 6" key="1">
    <citation type="submission" date="2019-12" db="EMBL/GenBank/DDBJ databases">
        <title>Whole genome sequences of Lactococcus raffinolactis strains isolated from sewage.</title>
        <authorList>
            <person name="Ybazeta G."/>
            <person name="Ross M."/>
            <person name="Brabant-Kirwan D."/>
            <person name="Saleh M."/>
            <person name="Dillon J.A."/>
            <person name="Splinter K."/>
            <person name="Nokhbeh R."/>
        </authorList>
    </citation>
    <scope>NUCLEOTIDE SEQUENCE [LARGE SCALE GENOMIC DNA]</scope>
    <source>
        <strain evidence="4 5">Lr_19_14</strain>
        <strain evidence="3 6">Lr_19_5</strain>
    </source>
</reference>
<dbReference type="InterPro" id="IPR006540">
    <property type="entry name" value="Lactococcin_972"/>
</dbReference>
<keyword evidence="2" id="KW-0732">Signal</keyword>
<dbReference type="Proteomes" id="UP000501945">
    <property type="component" value="Chromosome"/>
</dbReference>
<dbReference type="GeneID" id="93294794"/>
<dbReference type="EMBL" id="CP047628">
    <property type="protein sequence ID" value="QIW58044.1"/>
    <property type="molecule type" value="Genomic_DNA"/>
</dbReference>
<dbReference type="Gene3D" id="2.60.40.2850">
    <property type="match status" value="1"/>
</dbReference>
<organism evidence="4 5">
    <name type="scientific">Pseudolactococcus raffinolactis</name>
    <dbReference type="NCBI Taxonomy" id="1366"/>
    <lineage>
        <taxon>Bacteria</taxon>
        <taxon>Bacillati</taxon>
        <taxon>Bacillota</taxon>
        <taxon>Bacilli</taxon>
        <taxon>Lactobacillales</taxon>
        <taxon>Streptococcaceae</taxon>
        <taxon>Pseudolactococcus</taxon>
    </lineage>
</organism>
<dbReference type="NCBIfam" id="TIGR01653">
    <property type="entry name" value="lactococcin_972"/>
    <property type="match status" value="1"/>
</dbReference>
<gene>
    <name evidence="4" type="ORF">GU334_03580</name>
    <name evidence="3" type="ORF">GU336_04480</name>
</gene>
<protein>
    <submittedName>
        <fullName evidence="4">Lactococcin 972 family bacteriocin</fullName>
    </submittedName>
</protein>
<name>A0A2A5S6X7_9LACT</name>